<dbReference type="InterPro" id="IPR036271">
    <property type="entry name" value="Tet_transcr_reg_TetR-rel_C_sf"/>
</dbReference>
<gene>
    <name evidence="4" type="ORF">EDC28_10684</name>
</gene>
<organism evidence="4 5">
    <name type="scientific">Gallaecimonas pentaromativorans</name>
    <dbReference type="NCBI Taxonomy" id="584787"/>
    <lineage>
        <taxon>Bacteria</taxon>
        <taxon>Pseudomonadati</taxon>
        <taxon>Pseudomonadota</taxon>
        <taxon>Gammaproteobacteria</taxon>
        <taxon>Enterobacterales</taxon>
        <taxon>Gallaecimonadaceae</taxon>
        <taxon>Gallaecimonas</taxon>
    </lineage>
</organism>
<dbReference type="AlphaFoldDB" id="A0A3N1PCV5"/>
<protein>
    <submittedName>
        <fullName evidence="4">TetR family transcriptional regulator</fullName>
    </submittedName>
</protein>
<dbReference type="InterPro" id="IPR041586">
    <property type="entry name" value="PsrA_TetR_C"/>
</dbReference>
<dbReference type="EMBL" id="RJUL01000006">
    <property type="protein sequence ID" value="ROQ24837.1"/>
    <property type="molecule type" value="Genomic_DNA"/>
</dbReference>
<name>A0A3N1PCV5_9GAMM</name>
<dbReference type="PANTHER" id="PTHR30055">
    <property type="entry name" value="HTH-TYPE TRANSCRIPTIONAL REGULATOR RUTR"/>
    <property type="match status" value="1"/>
</dbReference>
<dbReference type="Gene3D" id="1.10.357.10">
    <property type="entry name" value="Tetracycline Repressor, domain 2"/>
    <property type="match status" value="1"/>
</dbReference>
<dbReference type="OrthoDB" id="2356263at2"/>
<dbReference type="GO" id="GO:0000976">
    <property type="term" value="F:transcription cis-regulatory region binding"/>
    <property type="evidence" value="ECO:0007669"/>
    <property type="project" value="TreeGrafter"/>
</dbReference>
<dbReference type="PROSITE" id="PS01081">
    <property type="entry name" value="HTH_TETR_1"/>
    <property type="match status" value="1"/>
</dbReference>
<feature type="domain" description="HTH tetR-type" evidence="3">
    <location>
        <begin position="5"/>
        <end position="65"/>
    </location>
</feature>
<evidence type="ECO:0000256" key="2">
    <source>
        <dbReference type="PROSITE-ProRule" id="PRU00335"/>
    </source>
</evidence>
<dbReference type="PRINTS" id="PR00455">
    <property type="entry name" value="HTHTETR"/>
</dbReference>
<dbReference type="InterPro" id="IPR050109">
    <property type="entry name" value="HTH-type_TetR-like_transc_reg"/>
</dbReference>
<sequence>MTRRPDTKAQILDVAELLFAEQGFNDTSLRLITSDAGVNLASVNYHFGSKKALIQAVLARYMDTFMPSLKHSMDQLLAKDSLEMTEVFGAFVAPLLALGDFRPGGTGIFMQLLGRGYSEKQGHLRRFITGSYGDALSAFMAAVKKATPGIPGNEVFWRLHFTLGTVVFTMASSMALTEIAESDFGEQNSIESLIHRLVPYLASAMTAPLPVAVGNSQDAA</sequence>
<dbReference type="SUPFAM" id="SSF46689">
    <property type="entry name" value="Homeodomain-like"/>
    <property type="match status" value="1"/>
</dbReference>
<dbReference type="STRING" id="584787.GCA_001247655_01049"/>
<reference evidence="4 5" key="1">
    <citation type="submission" date="2018-11" db="EMBL/GenBank/DDBJ databases">
        <title>Genomic Encyclopedia of Type Strains, Phase IV (KMG-IV): sequencing the most valuable type-strain genomes for metagenomic binning, comparative biology and taxonomic classification.</title>
        <authorList>
            <person name="Goeker M."/>
        </authorList>
    </citation>
    <scope>NUCLEOTIDE SEQUENCE [LARGE SCALE GENOMIC DNA]</scope>
    <source>
        <strain evidence="4 5">DSM 21945</strain>
    </source>
</reference>
<dbReference type="SUPFAM" id="SSF48498">
    <property type="entry name" value="Tetracyclin repressor-like, C-terminal domain"/>
    <property type="match status" value="1"/>
</dbReference>
<proteinExistence type="predicted"/>
<dbReference type="Proteomes" id="UP000268033">
    <property type="component" value="Unassembled WGS sequence"/>
</dbReference>
<evidence type="ECO:0000313" key="5">
    <source>
        <dbReference type="Proteomes" id="UP000268033"/>
    </source>
</evidence>
<evidence type="ECO:0000259" key="3">
    <source>
        <dbReference type="PROSITE" id="PS50977"/>
    </source>
</evidence>
<keyword evidence="1 2" id="KW-0238">DNA-binding</keyword>
<dbReference type="InterPro" id="IPR009057">
    <property type="entry name" value="Homeodomain-like_sf"/>
</dbReference>
<dbReference type="RefSeq" id="WP_050659950.1">
    <property type="nucleotide sequence ID" value="NZ_LFWC01000013.1"/>
</dbReference>
<dbReference type="Pfam" id="PF17939">
    <property type="entry name" value="TetR_C_30"/>
    <property type="match status" value="1"/>
</dbReference>
<dbReference type="Pfam" id="PF00440">
    <property type="entry name" value="TetR_N"/>
    <property type="match status" value="1"/>
</dbReference>
<dbReference type="InterPro" id="IPR001647">
    <property type="entry name" value="HTH_TetR"/>
</dbReference>
<accession>A0A3N1PCV5</accession>
<keyword evidence="5" id="KW-1185">Reference proteome</keyword>
<dbReference type="PANTHER" id="PTHR30055:SF235">
    <property type="entry name" value="TRANSCRIPTIONAL REGULATORY PROTEIN"/>
    <property type="match status" value="1"/>
</dbReference>
<evidence type="ECO:0000313" key="4">
    <source>
        <dbReference type="EMBL" id="ROQ24837.1"/>
    </source>
</evidence>
<dbReference type="GO" id="GO:0003700">
    <property type="term" value="F:DNA-binding transcription factor activity"/>
    <property type="evidence" value="ECO:0007669"/>
    <property type="project" value="TreeGrafter"/>
</dbReference>
<dbReference type="InterPro" id="IPR023772">
    <property type="entry name" value="DNA-bd_HTH_TetR-type_CS"/>
</dbReference>
<comment type="caution">
    <text evidence="4">The sequence shown here is derived from an EMBL/GenBank/DDBJ whole genome shotgun (WGS) entry which is preliminary data.</text>
</comment>
<evidence type="ECO:0000256" key="1">
    <source>
        <dbReference type="ARBA" id="ARBA00023125"/>
    </source>
</evidence>
<dbReference type="PROSITE" id="PS50977">
    <property type="entry name" value="HTH_TETR_2"/>
    <property type="match status" value="1"/>
</dbReference>
<feature type="DNA-binding region" description="H-T-H motif" evidence="2">
    <location>
        <begin position="28"/>
        <end position="47"/>
    </location>
</feature>